<proteinExistence type="predicted"/>
<reference evidence="1 2" key="1">
    <citation type="journal article" date="2013" name="Genome Announc.">
        <title>Draft Genome Sequence of an Alphaproteobacterium, Caenispirillum salinarum AK4(T), Isolated from a Solar Saltern.</title>
        <authorList>
            <person name="Khatri I."/>
            <person name="Singh A."/>
            <person name="Korpole S."/>
            <person name="Pinnaka A.K."/>
            <person name="Subramanian S."/>
        </authorList>
    </citation>
    <scope>NUCLEOTIDE SEQUENCE [LARGE SCALE GENOMIC DNA]</scope>
    <source>
        <strain evidence="1 2">AK4</strain>
    </source>
</reference>
<keyword evidence="2" id="KW-1185">Reference proteome</keyword>
<dbReference type="AlphaFoldDB" id="K9H094"/>
<dbReference type="EMBL" id="ANHY01000008">
    <property type="protein sequence ID" value="EKV30474.1"/>
    <property type="molecule type" value="Genomic_DNA"/>
</dbReference>
<name>K9H094_9PROT</name>
<protein>
    <submittedName>
        <fullName evidence="1">Uncharacterized protein</fullName>
    </submittedName>
</protein>
<organism evidence="1 2">
    <name type="scientific">Caenispirillum salinarum AK4</name>
    <dbReference type="NCBI Taxonomy" id="1238182"/>
    <lineage>
        <taxon>Bacteria</taxon>
        <taxon>Pseudomonadati</taxon>
        <taxon>Pseudomonadota</taxon>
        <taxon>Alphaproteobacteria</taxon>
        <taxon>Rhodospirillales</taxon>
        <taxon>Novispirillaceae</taxon>
        <taxon>Caenispirillum</taxon>
    </lineage>
</organism>
<dbReference type="STRING" id="1238182.C882_4433"/>
<evidence type="ECO:0000313" key="1">
    <source>
        <dbReference type="EMBL" id="EKV30474.1"/>
    </source>
</evidence>
<gene>
    <name evidence="1" type="ORF">C882_4433</name>
</gene>
<accession>K9H094</accession>
<comment type="caution">
    <text evidence="1">The sequence shown here is derived from an EMBL/GenBank/DDBJ whole genome shotgun (WGS) entry which is preliminary data.</text>
</comment>
<evidence type="ECO:0000313" key="2">
    <source>
        <dbReference type="Proteomes" id="UP000009881"/>
    </source>
</evidence>
<dbReference type="Proteomes" id="UP000009881">
    <property type="component" value="Unassembled WGS sequence"/>
</dbReference>
<sequence length="104" mass="12624">MRQRRRRVPRGVDRVVFRLCLVRGCPRVHRRPSLSCSPNVYPLGMPPHPAHIRPYRLTLVRRPGRIKSSMHNMRRPRHRFNGLRYRYRFHDNRRRAPGCPLARR</sequence>